<reference evidence="4 5" key="1">
    <citation type="submission" date="2017-04" db="EMBL/GenBank/DDBJ databases">
        <authorList>
            <person name="Afonso C.L."/>
            <person name="Miller P.J."/>
            <person name="Scott M.A."/>
            <person name="Spackman E."/>
            <person name="Goraichik I."/>
            <person name="Dimitrov K.M."/>
            <person name="Suarez D.L."/>
            <person name="Swayne D.E."/>
        </authorList>
    </citation>
    <scope>NUCLEOTIDE SEQUENCE [LARGE SCALE GENOMIC DNA]</scope>
    <source>
        <strain evidence="4 5">A2P</strain>
    </source>
</reference>
<organism evidence="4 5">
    <name type="scientific">Azospirillum oryzae</name>
    <dbReference type="NCBI Taxonomy" id="286727"/>
    <lineage>
        <taxon>Bacteria</taxon>
        <taxon>Pseudomonadati</taxon>
        <taxon>Pseudomonadota</taxon>
        <taxon>Alphaproteobacteria</taxon>
        <taxon>Rhodospirillales</taxon>
        <taxon>Azospirillaceae</taxon>
        <taxon>Azospirillum</taxon>
    </lineage>
</organism>
<dbReference type="PANTHER" id="PTHR44591:SF3">
    <property type="entry name" value="RESPONSE REGULATORY DOMAIN-CONTAINING PROTEIN"/>
    <property type="match status" value="1"/>
</dbReference>
<feature type="domain" description="Response regulatory" evidence="3">
    <location>
        <begin position="18"/>
        <end position="135"/>
    </location>
</feature>
<name>A0A1X7G963_9PROT</name>
<dbReference type="GO" id="GO:0000160">
    <property type="term" value="P:phosphorelay signal transduction system"/>
    <property type="evidence" value="ECO:0007669"/>
    <property type="project" value="InterPro"/>
</dbReference>
<dbReference type="PANTHER" id="PTHR44591">
    <property type="entry name" value="STRESS RESPONSE REGULATOR PROTEIN 1"/>
    <property type="match status" value="1"/>
</dbReference>
<dbReference type="STRING" id="286727.SAMN02982917_3426"/>
<dbReference type="SUPFAM" id="SSF52172">
    <property type="entry name" value="CheY-like"/>
    <property type="match status" value="1"/>
</dbReference>
<accession>A0A1X7G963</accession>
<dbReference type="SMART" id="SM00448">
    <property type="entry name" value="REC"/>
    <property type="match status" value="1"/>
</dbReference>
<proteinExistence type="predicted"/>
<dbReference type="CDD" id="cd00156">
    <property type="entry name" value="REC"/>
    <property type="match status" value="1"/>
</dbReference>
<dbReference type="RefSeq" id="WP_085087504.1">
    <property type="nucleotide sequence ID" value="NZ_FXAK01000007.1"/>
</dbReference>
<evidence type="ECO:0000256" key="1">
    <source>
        <dbReference type="ARBA" id="ARBA00022553"/>
    </source>
</evidence>
<evidence type="ECO:0000313" key="5">
    <source>
        <dbReference type="Proteomes" id="UP000192936"/>
    </source>
</evidence>
<feature type="modified residue" description="4-aspartylphosphate" evidence="2">
    <location>
        <position position="69"/>
    </location>
</feature>
<evidence type="ECO:0000259" key="3">
    <source>
        <dbReference type="PROSITE" id="PS50110"/>
    </source>
</evidence>
<dbReference type="EMBL" id="FXAK01000007">
    <property type="protein sequence ID" value="SMF65646.1"/>
    <property type="molecule type" value="Genomic_DNA"/>
</dbReference>
<dbReference type="InterPro" id="IPR011006">
    <property type="entry name" value="CheY-like_superfamily"/>
</dbReference>
<dbReference type="PROSITE" id="PS50110">
    <property type="entry name" value="RESPONSE_REGULATORY"/>
    <property type="match status" value="1"/>
</dbReference>
<dbReference type="InterPro" id="IPR001789">
    <property type="entry name" value="Sig_transdc_resp-reg_receiver"/>
</dbReference>
<evidence type="ECO:0000256" key="2">
    <source>
        <dbReference type="PROSITE-ProRule" id="PRU00169"/>
    </source>
</evidence>
<evidence type="ECO:0000313" key="4">
    <source>
        <dbReference type="EMBL" id="SMF65646.1"/>
    </source>
</evidence>
<gene>
    <name evidence="4" type="ORF">SAMN02982917_3426</name>
</gene>
<protein>
    <submittedName>
        <fullName evidence="4">Response regulator receiver domain-containing protein</fullName>
    </submittedName>
</protein>
<sequence length="137" mass="14734">MADPTDSQATKPESVRPLILVVDDDRSIVEGLAILLDGWGYEVVKALSAAALEAQLGGLDRTPNLIIADHYLPAGRTGREVVERVRAETGQQIPAIILTGDSTPERRDEAELLGCQLLLKPVQVGPLREAVEALCSR</sequence>
<dbReference type="Gene3D" id="3.40.50.2300">
    <property type="match status" value="1"/>
</dbReference>
<dbReference type="Proteomes" id="UP000192936">
    <property type="component" value="Unassembled WGS sequence"/>
</dbReference>
<dbReference type="OrthoDB" id="7932149at2"/>
<dbReference type="Pfam" id="PF00072">
    <property type="entry name" value="Response_reg"/>
    <property type="match status" value="1"/>
</dbReference>
<keyword evidence="1 2" id="KW-0597">Phosphoprotein</keyword>
<dbReference type="AlphaFoldDB" id="A0A1X7G963"/>
<dbReference type="InterPro" id="IPR050595">
    <property type="entry name" value="Bact_response_regulator"/>
</dbReference>